<dbReference type="WBParaSite" id="MhA1_Contig2271.frz3.gene1">
    <property type="protein sequence ID" value="MhA1_Contig2271.frz3.gene1"/>
    <property type="gene ID" value="MhA1_Contig2271.frz3.gene1"/>
</dbReference>
<sequence length="179" mass="20823">MKGLRMEVMKVLIKVFIIDFVQYVINLLVDIWAKPKSPCCMEPIASTLTGEPNPNIGTKIEAQLAIYKDSERLHINGDLFEWWRISGPRFPELNKIAQLLHSIPSTSVSSERLFSKAGLIYSNNLRNRYFKFFKIDIFYVRLTGKNVRQLLIVKANMDRFNLGPMNDIDVDIFQHQYHC</sequence>
<dbReference type="Pfam" id="PF05699">
    <property type="entry name" value="Dimer_Tnp_hAT"/>
    <property type="match status" value="1"/>
</dbReference>
<dbReference type="Proteomes" id="UP000095281">
    <property type="component" value="Unplaced"/>
</dbReference>
<name>A0A1I8BGZ8_MELHA</name>
<dbReference type="InterPro" id="IPR012337">
    <property type="entry name" value="RNaseH-like_sf"/>
</dbReference>
<organism evidence="2 3">
    <name type="scientific">Meloidogyne hapla</name>
    <name type="common">Root-knot nematode worm</name>
    <dbReference type="NCBI Taxonomy" id="6305"/>
    <lineage>
        <taxon>Eukaryota</taxon>
        <taxon>Metazoa</taxon>
        <taxon>Ecdysozoa</taxon>
        <taxon>Nematoda</taxon>
        <taxon>Chromadorea</taxon>
        <taxon>Rhabditida</taxon>
        <taxon>Tylenchina</taxon>
        <taxon>Tylenchomorpha</taxon>
        <taxon>Tylenchoidea</taxon>
        <taxon>Meloidogynidae</taxon>
        <taxon>Meloidogyninae</taxon>
        <taxon>Meloidogyne</taxon>
    </lineage>
</organism>
<dbReference type="AlphaFoldDB" id="A0A1I8BGZ8"/>
<proteinExistence type="predicted"/>
<accession>A0A1I8BGZ8</accession>
<protein>
    <submittedName>
        <fullName evidence="3">Dimer_Tnp_hAT domain-containing protein</fullName>
    </submittedName>
</protein>
<evidence type="ECO:0000313" key="2">
    <source>
        <dbReference type="Proteomes" id="UP000095281"/>
    </source>
</evidence>
<dbReference type="InterPro" id="IPR008906">
    <property type="entry name" value="HATC_C_dom"/>
</dbReference>
<evidence type="ECO:0000259" key="1">
    <source>
        <dbReference type="Pfam" id="PF05699"/>
    </source>
</evidence>
<evidence type="ECO:0000313" key="3">
    <source>
        <dbReference type="WBParaSite" id="MhA1_Contig2271.frz3.gene1"/>
    </source>
</evidence>
<keyword evidence="2" id="KW-1185">Reference proteome</keyword>
<dbReference type="PANTHER" id="PTHR47611">
    <property type="entry name" value="HAT DIMERISATION DOMAIN, C-TERMINAL"/>
    <property type="match status" value="1"/>
</dbReference>
<dbReference type="GO" id="GO:0046983">
    <property type="term" value="F:protein dimerization activity"/>
    <property type="evidence" value="ECO:0007669"/>
    <property type="project" value="InterPro"/>
</dbReference>
<dbReference type="SUPFAM" id="SSF53098">
    <property type="entry name" value="Ribonuclease H-like"/>
    <property type="match status" value="1"/>
</dbReference>
<dbReference type="PANTHER" id="PTHR47611:SF1">
    <property type="entry name" value="CCHC-TYPE DOMAIN-CONTAINING PROTEIN"/>
    <property type="match status" value="1"/>
</dbReference>
<reference evidence="3" key="1">
    <citation type="submission" date="2016-11" db="UniProtKB">
        <authorList>
            <consortium name="WormBaseParasite"/>
        </authorList>
    </citation>
    <scope>IDENTIFICATION</scope>
</reference>
<feature type="domain" description="HAT C-terminal dimerisation" evidence="1">
    <location>
        <begin position="67"/>
        <end position="124"/>
    </location>
</feature>